<proteinExistence type="predicted"/>
<name>A0A6A6M409_HEVBR</name>
<dbReference type="EMBL" id="JAAGAX010000008">
    <property type="protein sequence ID" value="KAF2307557.1"/>
    <property type="molecule type" value="Genomic_DNA"/>
</dbReference>
<dbReference type="Proteomes" id="UP000467840">
    <property type="component" value="Chromosome 9"/>
</dbReference>
<reference evidence="1 2" key="1">
    <citation type="journal article" date="2020" name="Mol. Plant">
        <title>The Chromosome-Based Rubber Tree Genome Provides New Insights into Spurge Genome Evolution and Rubber Biosynthesis.</title>
        <authorList>
            <person name="Liu J."/>
            <person name="Shi C."/>
            <person name="Shi C.C."/>
            <person name="Li W."/>
            <person name="Zhang Q.J."/>
            <person name="Zhang Y."/>
            <person name="Li K."/>
            <person name="Lu H.F."/>
            <person name="Shi C."/>
            <person name="Zhu S.T."/>
            <person name="Xiao Z.Y."/>
            <person name="Nan H."/>
            <person name="Yue Y."/>
            <person name="Zhu X.G."/>
            <person name="Wu Y."/>
            <person name="Hong X.N."/>
            <person name="Fan G.Y."/>
            <person name="Tong Y."/>
            <person name="Zhang D."/>
            <person name="Mao C.L."/>
            <person name="Liu Y.L."/>
            <person name="Hao S.J."/>
            <person name="Liu W.Q."/>
            <person name="Lv M.Q."/>
            <person name="Zhang H.B."/>
            <person name="Liu Y."/>
            <person name="Hu-Tang G.R."/>
            <person name="Wang J.P."/>
            <person name="Wang J.H."/>
            <person name="Sun Y.H."/>
            <person name="Ni S.B."/>
            <person name="Chen W.B."/>
            <person name="Zhang X.C."/>
            <person name="Jiao Y.N."/>
            <person name="Eichler E.E."/>
            <person name="Li G.H."/>
            <person name="Liu X."/>
            <person name="Gao L.Z."/>
        </authorList>
    </citation>
    <scope>NUCLEOTIDE SEQUENCE [LARGE SCALE GENOMIC DNA]</scope>
    <source>
        <strain evidence="2">cv. GT1</strain>
        <tissue evidence="1">Leaf</tissue>
    </source>
</reference>
<protein>
    <recommendedName>
        <fullName evidence="3">Chromo domain-containing protein</fullName>
    </recommendedName>
</protein>
<evidence type="ECO:0008006" key="3">
    <source>
        <dbReference type="Google" id="ProtNLM"/>
    </source>
</evidence>
<accession>A0A6A6M409</accession>
<dbReference type="SUPFAM" id="SSF54160">
    <property type="entry name" value="Chromo domain-like"/>
    <property type="match status" value="1"/>
</dbReference>
<evidence type="ECO:0000313" key="2">
    <source>
        <dbReference type="Proteomes" id="UP000467840"/>
    </source>
</evidence>
<sequence>MTPFEDLYGVQPPLYIPYVLSDSNVEAVDFQLRGCESAIALLKHHPQRAMSHMHQQVDKHIMDSHASVIASSELPPMARQSAVLPQAILDHQMVKWKNAAAAQFLVHCQGSCPADATWEFADDFQQRFPYFSLGTRNLS</sequence>
<gene>
    <name evidence="1" type="ORF">GH714_029720</name>
</gene>
<dbReference type="InterPro" id="IPR016197">
    <property type="entry name" value="Chromo-like_dom_sf"/>
</dbReference>
<comment type="caution">
    <text evidence="1">The sequence shown here is derived from an EMBL/GenBank/DDBJ whole genome shotgun (WGS) entry which is preliminary data.</text>
</comment>
<organism evidence="1 2">
    <name type="scientific">Hevea brasiliensis</name>
    <name type="common">Para rubber tree</name>
    <name type="synonym">Siphonia brasiliensis</name>
    <dbReference type="NCBI Taxonomy" id="3981"/>
    <lineage>
        <taxon>Eukaryota</taxon>
        <taxon>Viridiplantae</taxon>
        <taxon>Streptophyta</taxon>
        <taxon>Embryophyta</taxon>
        <taxon>Tracheophyta</taxon>
        <taxon>Spermatophyta</taxon>
        <taxon>Magnoliopsida</taxon>
        <taxon>eudicotyledons</taxon>
        <taxon>Gunneridae</taxon>
        <taxon>Pentapetalae</taxon>
        <taxon>rosids</taxon>
        <taxon>fabids</taxon>
        <taxon>Malpighiales</taxon>
        <taxon>Euphorbiaceae</taxon>
        <taxon>Crotonoideae</taxon>
        <taxon>Micrandreae</taxon>
        <taxon>Hevea</taxon>
    </lineage>
</organism>
<keyword evidence="2" id="KW-1185">Reference proteome</keyword>
<dbReference type="AlphaFoldDB" id="A0A6A6M409"/>
<evidence type="ECO:0000313" key="1">
    <source>
        <dbReference type="EMBL" id="KAF2307557.1"/>
    </source>
</evidence>